<gene>
    <name evidence="4" type="ORF">ZHAS_00010561</name>
</gene>
<reference evidence="5" key="2">
    <citation type="submission" date="2020-05" db="UniProtKB">
        <authorList>
            <consortium name="EnsemblMetazoa"/>
        </authorList>
    </citation>
    <scope>IDENTIFICATION</scope>
</reference>
<dbReference type="InterPro" id="IPR003593">
    <property type="entry name" value="AAA+_ATPase"/>
</dbReference>
<evidence type="ECO:0000313" key="5">
    <source>
        <dbReference type="EnsemblMetazoa" id="ASIC010561-PA"/>
    </source>
</evidence>
<dbReference type="InterPro" id="IPR026082">
    <property type="entry name" value="ABCA"/>
</dbReference>
<keyword evidence="6" id="KW-1185">Reference proteome</keyword>
<proteinExistence type="predicted"/>
<dbReference type="GO" id="GO:0005319">
    <property type="term" value="F:lipid transporter activity"/>
    <property type="evidence" value="ECO:0007669"/>
    <property type="project" value="TreeGrafter"/>
</dbReference>
<dbReference type="OrthoDB" id="8061355at2759"/>
<evidence type="ECO:0000259" key="3">
    <source>
        <dbReference type="PROSITE" id="PS50893"/>
    </source>
</evidence>
<dbReference type="EMBL" id="KE525224">
    <property type="protein sequence ID" value="KFB42810.1"/>
    <property type="molecule type" value="Genomic_DNA"/>
</dbReference>
<dbReference type="SMART" id="SM00382">
    <property type="entry name" value="AAA"/>
    <property type="match status" value="1"/>
</dbReference>
<dbReference type="VEuPathDB" id="VectorBase:ASIS017819"/>
<evidence type="ECO:0000313" key="6">
    <source>
        <dbReference type="Proteomes" id="UP000030765"/>
    </source>
</evidence>
<name>A0A084VXW6_ANOSI</name>
<dbReference type="SUPFAM" id="SSF52540">
    <property type="entry name" value="P-loop containing nucleoside triphosphate hydrolases"/>
    <property type="match status" value="1"/>
</dbReference>
<feature type="domain" description="ABC transporter" evidence="3">
    <location>
        <begin position="22"/>
        <end position="250"/>
    </location>
</feature>
<dbReference type="VEuPathDB" id="VectorBase:ASIC010561"/>
<dbReference type="Gene3D" id="3.40.50.300">
    <property type="entry name" value="P-loop containing nucleotide triphosphate hydrolases"/>
    <property type="match status" value="1"/>
</dbReference>
<organism evidence="4">
    <name type="scientific">Anopheles sinensis</name>
    <name type="common">Mosquito</name>
    <dbReference type="NCBI Taxonomy" id="74873"/>
    <lineage>
        <taxon>Eukaryota</taxon>
        <taxon>Metazoa</taxon>
        <taxon>Ecdysozoa</taxon>
        <taxon>Arthropoda</taxon>
        <taxon>Hexapoda</taxon>
        <taxon>Insecta</taxon>
        <taxon>Pterygota</taxon>
        <taxon>Neoptera</taxon>
        <taxon>Endopterygota</taxon>
        <taxon>Diptera</taxon>
        <taxon>Nematocera</taxon>
        <taxon>Culicoidea</taxon>
        <taxon>Culicidae</taxon>
        <taxon>Anophelinae</taxon>
        <taxon>Anopheles</taxon>
    </lineage>
</organism>
<evidence type="ECO:0000313" key="4">
    <source>
        <dbReference type="EMBL" id="KFB42810.1"/>
    </source>
</evidence>
<dbReference type="Pfam" id="PF00005">
    <property type="entry name" value="ABC_tran"/>
    <property type="match status" value="1"/>
</dbReference>
<dbReference type="GO" id="GO:0016020">
    <property type="term" value="C:membrane"/>
    <property type="evidence" value="ECO:0007669"/>
    <property type="project" value="InterPro"/>
</dbReference>
<dbReference type="GO" id="GO:0140359">
    <property type="term" value="F:ABC-type transporter activity"/>
    <property type="evidence" value="ECO:0007669"/>
    <property type="project" value="InterPro"/>
</dbReference>
<dbReference type="AlphaFoldDB" id="A0A084VXW6"/>
<dbReference type="GO" id="GO:0016887">
    <property type="term" value="F:ATP hydrolysis activity"/>
    <property type="evidence" value="ECO:0007669"/>
    <property type="project" value="InterPro"/>
</dbReference>
<dbReference type="PANTHER" id="PTHR19229:SF250">
    <property type="entry name" value="ABC TRANSPORTER DOMAIN-CONTAINING PROTEIN-RELATED"/>
    <property type="match status" value="1"/>
</dbReference>
<keyword evidence="1" id="KW-0547">Nucleotide-binding</keyword>
<dbReference type="Proteomes" id="UP000030765">
    <property type="component" value="Unassembled WGS sequence"/>
</dbReference>
<reference evidence="4 6" key="1">
    <citation type="journal article" date="2014" name="BMC Genomics">
        <title>Genome sequence of Anopheles sinensis provides insight into genetics basis of mosquito competence for malaria parasites.</title>
        <authorList>
            <person name="Zhou D."/>
            <person name="Zhang D."/>
            <person name="Ding G."/>
            <person name="Shi L."/>
            <person name="Hou Q."/>
            <person name="Ye Y."/>
            <person name="Xu Y."/>
            <person name="Zhou H."/>
            <person name="Xiong C."/>
            <person name="Li S."/>
            <person name="Yu J."/>
            <person name="Hong S."/>
            <person name="Yu X."/>
            <person name="Zou P."/>
            <person name="Chen C."/>
            <person name="Chang X."/>
            <person name="Wang W."/>
            <person name="Lv Y."/>
            <person name="Sun Y."/>
            <person name="Ma L."/>
            <person name="Shen B."/>
            <person name="Zhu C."/>
        </authorList>
    </citation>
    <scope>NUCLEOTIDE SEQUENCE [LARGE SCALE GENOMIC DNA]</scope>
</reference>
<dbReference type="PANTHER" id="PTHR19229">
    <property type="entry name" value="ATP-BINDING CASSETTE TRANSPORTER SUBFAMILY A ABCA"/>
    <property type="match status" value="1"/>
</dbReference>
<keyword evidence="2" id="KW-0067">ATP-binding</keyword>
<dbReference type="STRING" id="74873.A0A084VXW6"/>
<dbReference type="EMBL" id="ATLV01018208">
    <property type="status" value="NOT_ANNOTATED_CDS"/>
    <property type="molecule type" value="Genomic_DNA"/>
</dbReference>
<evidence type="ECO:0000256" key="2">
    <source>
        <dbReference type="ARBA" id="ARBA00022840"/>
    </source>
</evidence>
<evidence type="ECO:0000256" key="1">
    <source>
        <dbReference type="ARBA" id="ARBA00022741"/>
    </source>
</evidence>
<dbReference type="InterPro" id="IPR027417">
    <property type="entry name" value="P-loop_NTPase"/>
</dbReference>
<sequence>MENIYLREQITKALHCLTKSGFRNSRTSSGKYLADTIKKIGAVKRGECFGLFGMNGAGKSTLLQMLSRNVPISDGEMFLLNCEEQNSNALEYRDQYGYCPQVDSLLDFLTVYQTIDYFASIKNMNEREKHIIYWLKELDILAYKDHTVGECSASTKRKLHMILALLGDPPVVLLDEPTTGVDPNTRRCIWKCIKSIQRKGQTILLASHKINECEELCNRLSYINNGALEFIGSMLELKNKYGESFNERFQPDNNLAIDRVASFTDH</sequence>
<accession>A0A084VXW6</accession>
<dbReference type="PROSITE" id="PS50893">
    <property type="entry name" value="ABC_TRANSPORTER_2"/>
    <property type="match status" value="1"/>
</dbReference>
<dbReference type="GO" id="GO:0005524">
    <property type="term" value="F:ATP binding"/>
    <property type="evidence" value="ECO:0007669"/>
    <property type="project" value="UniProtKB-KW"/>
</dbReference>
<protein>
    <submittedName>
        <fullName evidence="4">AGAP001523-PA-like protein</fullName>
    </submittedName>
</protein>
<dbReference type="InterPro" id="IPR003439">
    <property type="entry name" value="ABC_transporter-like_ATP-bd"/>
</dbReference>
<dbReference type="EnsemblMetazoa" id="ASIC010561-RA">
    <property type="protein sequence ID" value="ASIC010561-PA"/>
    <property type="gene ID" value="ASIC010561"/>
</dbReference>